<evidence type="ECO:0000313" key="1">
    <source>
        <dbReference type="EMBL" id="TVU24066.1"/>
    </source>
</evidence>
<organism evidence="1 2">
    <name type="scientific">Eragrostis curvula</name>
    <name type="common">weeping love grass</name>
    <dbReference type="NCBI Taxonomy" id="38414"/>
    <lineage>
        <taxon>Eukaryota</taxon>
        <taxon>Viridiplantae</taxon>
        <taxon>Streptophyta</taxon>
        <taxon>Embryophyta</taxon>
        <taxon>Tracheophyta</taxon>
        <taxon>Spermatophyta</taxon>
        <taxon>Magnoliopsida</taxon>
        <taxon>Liliopsida</taxon>
        <taxon>Poales</taxon>
        <taxon>Poaceae</taxon>
        <taxon>PACMAD clade</taxon>
        <taxon>Chloridoideae</taxon>
        <taxon>Eragrostideae</taxon>
        <taxon>Eragrostidinae</taxon>
        <taxon>Eragrostis</taxon>
    </lineage>
</organism>
<accession>A0A5J9UKJ7</accession>
<dbReference type="Gramene" id="TVU24066">
    <property type="protein sequence ID" value="TVU24066"/>
    <property type="gene ID" value="EJB05_26462"/>
</dbReference>
<dbReference type="Proteomes" id="UP000324897">
    <property type="component" value="Chromosome 2"/>
</dbReference>
<dbReference type="AlphaFoldDB" id="A0A5J9UKJ7"/>
<sequence length="89" mass="9416">MVVRQMFQTEDGPCPTPPVLTLLFASAVRNVYVVCLLTTTLMVEGYGNAERPIGASCGKNLKISPCKGSCSTSRNLPLGAILLSGSTIR</sequence>
<comment type="caution">
    <text evidence="1">The sequence shown here is derived from an EMBL/GenBank/DDBJ whole genome shotgun (WGS) entry which is preliminary data.</text>
</comment>
<protein>
    <submittedName>
        <fullName evidence="1">Uncharacterized protein</fullName>
    </submittedName>
</protein>
<keyword evidence="2" id="KW-1185">Reference proteome</keyword>
<proteinExistence type="predicted"/>
<name>A0A5J9UKJ7_9POAL</name>
<evidence type="ECO:0000313" key="2">
    <source>
        <dbReference type="Proteomes" id="UP000324897"/>
    </source>
</evidence>
<dbReference type="EMBL" id="RWGY01000013">
    <property type="protein sequence ID" value="TVU24066.1"/>
    <property type="molecule type" value="Genomic_DNA"/>
</dbReference>
<reference evidence="1 2" key="1">
    <citation type="journal article" date="2019" name="Sci. Rep.">
        <title>A high-quality genome of Eragrostis curvula grass provides insights into Poaceae evolution and supports new strategies to enhance forage quality.</title>
        <authorList>
            <person name="Carballo J."/>
            <person name="Santos B.A.C.M."/>
            <person name="Zappacosta D."/>
            <person name="Garbus I."/>
            <person name="Selva J.P."/>
            <person name="Gallo C.A."/>
            <person name="Diaz A."/>
            <person name="Albertini E."/>
            <person name="Caccamo M."/>
            <person name="Echenique V."/>
        </authorList>
    </citation>
    <scope>NUCLEOTIDE SEQUENCE [LARGE SCALE GENOMIC DNA]</scope>
    <source>
        <strain evidence="2">cv. Victoria</strain>
        <tissue evidence="1">Leaf</tissue>
    </source>
</reference>
<gene>
    <name evidence="1" type="ORF">EJB05_26462</name>
</gene>